<evidence type="ECO:0000256" key="1">
    <source>
        <dbReference type="SAM" id="MobiDB-lite"/>
    </source>
</evidence>
<reference evidence="2 3" key="1">
    <citation type="submission" date="2019-04" db="EMBL/GenBank/DDBJ databases">
        <title>Lampropedia sp YIM MLB12 draf genome.</title>
        <authorList>
            <person name="Wang Y.-X."/>
        </authorList>
    </citation>
    <scope>NUCLEOTIDE SEQUENCE [LARGE SCALE GENOMIC DNA]</scope>
    <source>
        <strain evidence="2 3">YIM MLB12</strain>
    </source>
</reference>
<protein>
    <submittedName>
        <fullName evidence="2">Uncharacterized protein</fullName>
    </submittedName>
</protein>
<comment type="caution">
    <text evidence="2">The sequence shown here is derived from an EMBL/GenBank/DDBJ whole genome shotgun (WGS) entry which is preliminary data.</text>
</comment>
<dbReference type="Proteomes" id="UP000306236">
    <property type="component" value="Unassembled WGS sequence"/>
</dbReference>
<evidence type="ECO:0000313" key="2">
    <source>
        <dbReference type="EMBL" id="THJ31535.1"/>
    </source>
</evidence>
<name>A0A4S5BKZ2_9BURK</name>
<evidence type="ECO:0000313" key="3">
    <source>
        <dbReference type="Proteomes" id="UP000306236"/>
    </source>
</evidence>
<keyword evidence="3" id="KW-1185">Reference proteome</keyword>
<feature type="region of interest" description="Disordered" evidence="1">
    <location>
        <begin position="62"/>
        <end position="84"/>
    </location>
</feature>
<dbReference type="RefSeq" id="WP_136407407.1">
    <property type="nucleotide sequence ID" value="NZ_JARXRQ010000006.1"/>
</dbReference>
<accession>A0A4S5BKZ2</accession>
<organism evidence="2 3">
    <name type="scientific">Lampropedia aestuarii</name>
    <dbReference type="NCBI Taxonomy" id="2562762"/>
    <lineage>
        <taxon>Bacteria</taxon>
        <taxon>Pseudomonadati</taxon>
        <taxon>Pseudomonadota</taxon>
        <taxon>Betaproteobacteria</taxon>
        <taxon>Burkholderiales</taxon>
        <taxon>Comamonadaceae</taxon>
        <taxon>Lampropedia</taxon>
    </lineage>
</organism>
<gene>
    <name evidence="2" type="ORF">E8K88_14565</name>
</gene>
<dbReference type="AlphaFoldDB" id="A0A4S5BKZ2"/>
<sequence length="84" mass="9234">MKEAIDNALRALEEGERFFEANGLNKEKALAYLEAQQTEQTRAEAQAAVQADLEEVELDVKARAGQETSASAGGAALRRRRQMI</sequence>
<proteinExistence type="predicted"/>
<dbReference type="EMBL" id="SSWX01000022">
    <property type="protein sequence ID" value="THJ31535.1"/>
    <property type="molecule type" value="Genomic_DNA"/>
</dbReference>